<gene>
    <name evidence="1" type="ORF">DPMN_052023</name>
</gene>
<dbReference type="EMBL" id="JAIWYP010000012">
    <property type="protein sequence ID" value="KAH3726167.1"/>
    <property type="molecule type" value="Genomic_DNA"/>
</dbReference>
<reference evidence="1" key="1">
    <citation type="journal article" date="2019" name="bioRxiv">
        <title>The Genome of the Zebra Mussel, Dreissena polymorpha: A Resource for Invasive Species Research.</title>
        <authorList>
            <person name="McCartney M.A."/>
            <person name="Auch B."/>
            <person name="Kono T."/>
            <person name="Mallez S."/>
            <person name="Zhang Y."/>
            <person name="Obille A."/>
            <person name="Becker A."/>
            <person name="Abrahante J.E."/>
            <person name="Garbe J."/>
            <person name="Badalamenti J.P."/>
            <person name="Herman A."/>
            <person name="Mangelson H."/>
            <person name="Liachko I."/>
            <person name="Sullivan S."/>
            <person name="Sone E.D."/>
            <person name="Koren S."/>
            <person name="Silverstein K.A.T."/>
            <person name="Beckman K.B."/>
            <person name="Gohl D.M."/>
        </authorList>
    </citation>
    <scope>NUCLEOTIDE SEQUENCE</scope>
    <source>
        <strain evidence="1">Duluth1</strain>
        <tissue evidence="1">Whole animal</tissue>
    </source>
</reference>
<dbReference type="Proteomes" id="UP000828390">
    <property type="component" value="Unassembled WGS sequence"/>
</dbReference>
<protein>
    <submittedName>
        <fullName evidence="1">Uncharacterized protein</fullName>
    </submittedName>
</protein>
<sequence>MLRPLRLVVPGRHCSGRYFLWYLADTAQTVTTCGTWTTLLRPLLLVVHGRHCSDLLPLVVHGRHCSDRYHLWYIDDTAQTVTTYGTWTTLLRLLLLVVPGRHCSDRYYLW</sequence>
<evidence type="ECO:0000313" key="2">
    <source>
        <dbReference type="Proteomes" id="UP000828390"/>
    </source>
</evidence>
<dbReference type="AlphaFoldDB" id="A0A9D4CJP2"/>
<organism evidence="1 2">
    <name type="scientific">Dreissena polymorpha</name>
    <name type="common">Zebra mussel</name>
    <name type="synonym">Mytilus polymorpha</name>
    <dbReference type="NCBI Taxonomy" id="45954"/>
    <lineage>
        <taxon>Eukaryota</taxon>
        <taxon>Metazoa</taxon>
        <taxon>Spiralia</taxon>
        <taxon>Lophotrochozoa</taxon>
        <taxon>Mollusca</taxon>
        <taxon>Bivalvia</taxon>
        <taxon>Autobranchia</taxon>
        <taxon>Heteroconchia</taxon>
        <taxon>Euheterodonta</taxon>
        <taxon>Imparidentia</taxon>
        <taxon>Neoheterodontei</taxon>
        <taxon>Myida</taxon>
        <taxon>Dreissenoidea</taxon>
        <taxon>Dreissenidae</taxon>
        <taxon>Dreissena</taxon>
    </lineage>
</organism>
<name>A0A9D4CJP2_DREPO</name>
<reference evidence="1" key="2">
    <citation type="submission" date="2020-11" db="EMBL/GenBank/DDBJ databases">
        <authorList>
            <person name="McCartney M.A."/>
            <person name="Auch B."/>
            <person name="Kono T."/>
            <person name="Mallez S."/>
            <person name="Becker A."/>
            <person name="Gohl D.M."/>
            <person name="Silverstein K.A.T."/>
            <person name="Koren S."/>
            <person name="Bechman K.B."/>
            <person name="Herman A."/>
            <person name="Abrahante J.E."/>
            <person name="Garbe J."/>
        </authorList>
    </citation>
    <scope>NUCLEOTIDE SEQUENCE</scope>
    <source>
        <strain evidence="1">Duluth1</strain>
        <tissue evidence="1">Whole animal</tissue>
    </source>
</reference>
<proteinExistence type="predicted"/>
<comment type="caution">
    <text evidence="1">The sequence shown here is derived from an EMBL/GenBank/DDBJ whole genome shotgun (WGS) entry which is preliminary data.</text>
</comment>
<keyword evidence="2" id="KW-1185">Reference proteome</keyword>
<evidence type="ECO:0000313" key="1">
    <source>
        <dbReference type="EMBL" id="KAH3726167.1"/>
    </source>
</evidence>
<accession>A0A9D4CJP2</accession>